<evidence type="ECO:0000256" key="4">
    <source>
        <dbReference type="ARBA" id="ARBA00023172"/>
    </source>
</evidence>
<sequence length="313" mass="35769">MEYLIGAAILLAVVVGGFVVLDRRLRTLGVSRDDDKGFMLLNQNMQGVQSRLDETTRSLNTRLDRAAEVIQGVNQELGHMKEIGRSMRDLQDFLKSPKLRGNIGEQVMRDLLEQYFPRAHFDLQHTFSTGDRVDAVLKTDKGLISIDSKFPLENFQRMHRAESEADAAVALRDFIRDTKKHISDISKKYILPAEGTADFAIMYVPSESIYYEIIRQDEELNGFANEKRVFLVSPNSFYYFLKVVMIGLEGKRVEENARRILETMRAIQKDATKFGSELEVMSKHITNAKNAVDRVNTEYARLAGRIDDIRLLT</sequence>
<accession>A0A2M8LET4</accession>
<keyword evidence="3" id="KW-0175">Coiled coil</keyword>
<comment type="caution">
    <text evidence="5">The sequence shown here is derived from an EMBL/GenBank/DDBJ whole genome shotgun (WGS) entry which is preliminary data.</text>
</comment>
<evidence type="ECO:0008006" key="7">
    <source>
        <dbReference type="Google" id="ProtNLM"/>
    </source>
</evidence>
<reference evidence="5 6" key="1">
    <citation type="submission" date="2017-09" db="EMBL/GenBank/DDBJ databases">
        <title>Depth-based differentiation of microbial function through sediment-hosted aquifers and enrichment of novel symbionts in the deep terrestrial subsurface.</title>
        <authorList>
            <person name="Probst A.J."/>
            <person name="Ladd B."/>
            <person name="Jarett J.K."/>
            <person name="Geller-Mcgrath D.E."/>
            <person name="Sieber C.M."/>
            <person name="Emerson J.B."/>
            <person name="Anantharaman K."/>
            <person name="Thomas B.C."/>
            <person name="Malmstrom R."/>
            <person name="Stieglmeier M."/>
            <person name="Klingl A."/>
            <person name="Woyke T."/>
            <person name="Ryan C.M."/>
            <person name="Banfield J.F."/>
        </authorList>
    </citation>
    <scope>NUCLEOTIDE SEQUENCE [LARGE SCALE GENOMIC DNA]</scope>
    <source>
        <strain evidence="5">CG10_big_fil_rev_8_21_14_0_10_48_11</strain>
    </source>
</reference>
<dbReference type="Pfam" id="PF02646">
    <property type="entry name" value="RmuC"/>
    <property type="match status" value="1"/>
</dbReference>
<comment type="function">
    <text evidence="1">Involved in DNA recombination.</text>
</comment>
<evidence type="ECO:0000256" key="2">
    <source>
        <dbReference type="ARBA" id="ARBA00009840"/>
    </source>
</evidence>
<dbReference type="InterPro" id="IPR003798">
    <property type="entry name" value="DNA_recombination_RmuC"/>
</dbReference>
<name>A0A2M8LET4_9BACT</name>
<proteinExistence type="inferred from homology"/>
<keyword evidence="4" id="KW-0233">DNA recombination</keyword>
<dbReference type="AlphaFoldDB" id="A0A2M8LET4"/>
<gene>
    <name evidence="5" type="ORF">COV04_02300</name>
</gene>
<evidence type="ECO:0000256" key="1">
    <source>
        <dbReference type="ARBA" id="ARBA00003416"/>
    </source>
</evidence>
<dbReference type="Proteomes" id="UP000231152">
    <property type="component" value="Unassembled WGS sequence"/>
</dbReference>
<comment type="similarity">
    <text evidence="2">Belongs to the RmuC family.</text>
</comment>
<dbReference type="EMBL" id="PFET01000008">
    <property type="protein sequence ID" value="PJE75961.1"/>
    <property type="molecule type" value="Genomic_DNA"/>
</dbReference>
<evidence type="ECO:0000256" key="3">
    <source>
        <dbReference type="ARBA" id="ARBA00023054"/>
    </source>
</evidence>
<organism evidence="5 6">
    <name type="scientific">Candidatus Uhrbacteria bacterium CG10_big_fil_rev_8_21_14_0_10_48_11</name>
    <dbReference type="NCBI Taxonomy" id="1975037"/>
    <lineage>
        <taxon>Bacteria</taxon>
        <taxon>Candidatus Uhriibacteriota</taxon>
    </lineage>
</organism>
<protein>
    <recommendedName>
        <fullName evidence="7">DNA recombination protein RmuC</fullName>
    </recommendedName>
</protein>
<dbReference type="PANTHER" id="PTHR30563:SF0">
    <property type="entry name" value="DNA RECOMBINATION PROTEIN RMUC"/>
    <property type="match status" value="1"/>
</dbReference>
<evidence type="ECO:0000313" key="6">
    <source>
        <dbReference type="Proteomes" id="UP000231152"/>
    </source>
</evidence>
<evidence type="ECO:0000313" key="5">
    <source>
        <dbReference type="EMBL" id="PJE75961.1"/>
    </source>
</evidence>
<dbReference type="PANTHER" id="PTHR30563">
    <property type="entry name" value="DNA RECOMBINATION PROTEIN RMUC"/>
    <property type="match status" value="1"/>
</dbReference>
<dbReference type="GO" id="GO:0006310">
    <property type="term" value="P:DNA recombination"/>
    <property type="evidence" value="ECO:0007669"/>
    <property type="project" value="UniProtKB-KW"/>
</dbReference>